<feature type="non-terminal residue" evidence="1">
    <location>
        <position position="1"/>
    </location>
</feature>
<evidence type="ECO:0000313" key="2">
    <source>
        <dbReference type="Proteomes" id="UP000053825"/>
    </source>
</evidence>
<reference evidence="1 2" key="1">
    <citation type="submission" date="2015-07" db="EMBL/GenBank/DDBJ databases">
        <title>The genome of Habropoda laboriosa.</title>
        <authorList>
            <person name="Pan H."/>
            <person name="Kapheim K."/>
        </authorList>
    </citation>
    <scope>NUCLEOTIDE SEQUENCE [LARGE SCALE GENOMIC DNA]</scope>
    <source>
        <strain evidence="1">0110345459</strain>
    </source>
</reference>
<dbReference type="Proteomes" id="UP000053825">
    <property type="component" value="Unassembled WGS sequence"/>
</dbReference>
<dbReference type="AlphaFoldDB" id="A0A0L7QSC1"/>
<dbReference type="EMBL" id="KQ414761">
    <property type="protein sequence ID" value="KOC61439.1"/>
    <property type="molecule type" value="Genomic_DNA"/>
</dbReference>
<accession>A0A0L7QSC1</accession>
<proteinExistence type="predicted"/>
<sequence length="54" mass="6164">RSSDLSPQDFYLWEHLHVYETPVNTIGKFRDPIILPCGTVDSGSLFASTRRNLI</sequence>
<gene>
    <name evidence="1" type="ORF">WH47_06074</name>
</gene>
<protein>
    <submittedName>
        <fullName evidence="1">Uncharacterized protein</fullName>
    </submittedName>
</protein>
<name>A0A0L7QSC1_9HYME</name>
<evidence type="ECO:0000313" key="1">
    <source>
        <dbReference type="EMBL" id="KOC61439.1"/>
    </source>
</evidence>
<organism evidence="1 2">
    <name type="scientific">Habropoda laboriosa</name>
    <dbReference type="NCBI Taxonomy" id="597456"/>
    <lineage>
        <taxon>Eukaryota</taxon>
        <taxon>Metazoa</taxon>
        <taxon>Ecdysozoa</taxon>
        <taxon>Arthropoda</taxon>
        <taxon>Hexapoda</taxon>
        <taxon>Insecta</taxon>
        <taxon>Pterygota</taxon>
        <taxon>Neoptera</taxon>
        <taxon>Endopterygota</taxon>
        <taxon>Hymenoptera</taxon>
        <taxon>Apocrita</taxon>
        <taxon>Aculeata</taxon>
        <taxon>Apoidea</taxon>
        <taxon>Anthophila</taxon>
        <taxon>Apidae</taxon>
        <taxon>Habropoda</taxon>
    </lineage>
</organism>
<keyword evidence="2" id="KW-1185">Reference proteome</keyword>